<comment type="caution">
    <text evidence="1">The sequence shown here is derived from an EMBL/GenBank/DDBJ whole genome shotgun (WGS) entry which is preliminary data.</text>
</comment>
<name>A0AAV3RSE0_LITER</name>
<keyword evidence="2" id="KW-1185">Reference proteome</keyword>
<protein>
    <submittedName>
        <fullName evidence="1">Uncharacterized protein</fullName>
    </submittedName>
</protein>
<sequence length="107" mass="11806">MPVRLCFAMIINKAQFQTLDYVGIYLRQPVFAHGQLYVALSRARKGSNVNILIVPPSCGEKGSNNTTNIVYKEILAKGNEILAIAFASVIAPVTNMLKLFRTPFAFS</sequence>
<dbReference type="AlphaFoldDB" id="A0AAV3RSE0"/>
<organism evidence="1 2">
    <name type="scientific">Lithospermum erythrorhizon</name>
    <name type="common">Purple gromwell</name>
    <name type="synonym">Lithospermum officinale var. erythrorhizon</name>
    <dbReference type="NCBI Taxonomy" id="34254"/>
    <lineage>
        <taxon>Eukaryota</taxon>
        <taxon>Viridiplantae</taxon>
        <taxon>Streptophyta</taxon>
        <taxon>Embryophyta</taxon>
        <taxon>Tracheophyta</taxon>
        <taxon>Spermatophyta</taxon>
        <taxon>Magnoliopsida</taxon>
        <taxon>eudicotyledons</taxon>
        <taxon>Gunneridae</taxon>
        <taxon>Pentapetalae</taxon>
        <taxon>asterids</taxon>
        <taxon>lamiids</taxon>
        <taxon>Boraginales</taxon>
        <taxon>Boraginaceae</taxon>
        <taxon>Boraginoideae</taxon>
        <taxon>Lithospermeae</taxon>
        <taxon>Lithospermum</taxon>
    </lineage>
</organism>
<dbReference type="SUPFAM" id="SSF52540">
    <property type="entry name" value="P-loop containing nucleoside triphosphate hydrolases"/>
    <property type="match status" value="1"/>
</dbReference>
<accession>A0AAV3RSE0</accession>
<dbReference type="Proteomes" id="UP001454036">
    <property type="component" value="Unassembled WGS sequence"/>
</dbReference>
<gene>
    <name evidence="1" type="ORF">LIER_30097</name>
</gene>
<dbReference type="InterPro" id="IPR027417">
    <property type="entry name" value="P-loop_NTPase"/>
</dbReference>
<reference evidence="1 2" key="1">
    <citation type="submission" date="2024-01" db="EMBL/GenBank/DDBJ databases">
        <title>The complete chloroplast genome sequence of Lithospermum erythrorhizon: insights into the phylogenetic relationship among Boraginaceae species and the maternal lineages of purple gromwells.</title>
        <authorList>
            <person name="Okada T."/>
            <person name="Watanabe K."/>
        </authorList>
    </citation>
    <scope>NUCLEOTIDE SEQUENCE [LARGE SCALE GENOMIC DNA]</scope>
</reference>
<evidence type="ECO:0000313" key="1">
    <source>
        <dbReference type="EMBL" id="GAA0180378.1"/>
    </source>
</evidence>
<proteinExistence type="predicted"/>
<evidence type="ECO:0000313" key="2">
    <source>
        <dbReference type="Proteomes" id="UP001454036"/>
    </source>
</evidence>
<dbReference type="EMBL" id="BAABME010010617">
    <property type="protein sequence ID" value="GAA0180378.1"/>
    <property type="molecule type" value="Genomic_DNA"/>
</dbReference>